<dbReference type="InParanoid" id="A0A1Y2DK81"/>
<feature type="chain" id="PRO_5012598574" evidence="1">
    <location>
        <begin position="19"/>
        <end position="133"/>
    </location>
</feature>
<proteinExistence type="predicted"/>
<gene>
    <name evidence="2" type="ORF">BCR38DRAFT_398690</name>
</gene>
<dbReference type="OrthoDB" id="2910287at2759"/>
<keyword evidence="3" id="KW-1185">Reference proteome</keyword>
<dbReference type="RefSeq" id="XP_040712110.1">
    <property type="nucleotide sequence ID" value="XM_040857697.1"/>
</dbReference>
<evidence type="ECO:0000256" key="1">
    <source>
        <dbReference type="SAM" id="SignalP"/>
    </source>
</evidence>
<dbReference type="STRING" id="1141098.A0A1Y2DK81"/>
<accession>A0A1Y2DK81</accession>
<dbReference type="EMBL" id="MCFJ01000013">
    <property type="protein sequence ID" value="ORY59536.1"/>
    <property type="molecule type" value="Genomic_DNA"/>
</dbReference>
<comment type="caution">
    <text evidence="2">The sequence shown here is derived from an EMBL/GenBank/DDBJ whole genome shotgun (WGS) entry which is preliminary data.</text>
</comment>
<protein>
    <submittedName>
        <fullName evidence="2">Uncharacterized protein</fullName>
    </submittedName>
</protein>
<dbReference type="AlphaFoldDB" id="A0A1Y2DK81"/>
<dbReference type="Proteomes" id="UP000193689">
    <property type="component" value="Unassembled WGS sequence"/>
</dbReference>
<evidence type="ECO:0000313" key="3">
    <source>
        <dbReference type="Proteomes" id="UP000193689"/>
    </source>
</evidence>
<sequence length="133" mass="14020">MQWLYIIAVALVPSFAFAAPAFEEDLHVRDAGNIHICTDINFQGTCLDIFGGLGSNWTANCQELPDAFIHSIGSAVPDHGALCRLYDSAHSGCTGSGLSILEYPGDSDLFTSAAGIDAGHSAEYISCVTCTDC</sequence>
<organism evidence="2 3">
    <name type="scientific">Pseudomassariella vexata</name>
    <dbReference type="NCBI Taxonomy" id="1141098"/>
    <lineage>
        <taxon>Eukaryota</taxon>
        <taxon>Fungi</taxon>
        <taxon>Dikarya</taxon>
        <taxon>Ascomycota</taxon>
        <taxon>Pezizomycotina</taxon>
        <taxon>Sordariomycetes</taxon>
        <taxon>Xylariomycetidae</taxon>
        <taxon>Amphisphaeriales</taxon>
        <taxon>Pseudomassariaceae</taxon>
        <taxon>Pseudomassariella</taxon>
    </lineage>
</organism>
<evidence type="ECO:0000313" key="2">
    <source>
        <dbReference type="EMBL" id="ORY59536.1"/>
    </source>
</evidence>
<reference evidence="2 3" key="1">
    <citation type="submission" date="2016-07" db="EMBL/GenBank/DDBJ databases">
        <title>Pervasive Adenine N6-methylation of Active Genes in Fungi.</title>
        <authorList>
            <consortium name="DOE Joint Genome Institute"/>
            <person name="Mondo S.J."/>
            <person name="Dannebaum R.O."/>
            <person name="Kuo R.C."/>
            <person name="Labutti K."/>
            <person name="Haridas S."/>
            <person name="Kuo A."/>
            <person name="Salamov A."/>
            <person name="Ahrendt S.R."/>
            <person name="Lipzen A."/>
            <person name="Sullivan W."/>
            <person name="Andreopoulos W.B."/>
            <person name="Clum A."/>
            <person name="Lindquist E."/>
            <person name="Daum C."/>
            <person name="Ramamoorthy G.K."/>
            <person name="Gryganskyi A."/>
            <person name="Culley D."/>
            <person name="Magnuson J.K."/>
            <person name="James T.Y."/>
            <person name="O'Malley M.A."/>
            <person name="Stajich J.E."/>
            <person name="Spatafora J.W."/>
            <person name="Visel A."/>
            <person name="Grigoriev I.V."/>
        </authorList>
    </citation>
    <scope>NUCLEOTIDE SEQUENCE [LARGE SCALE GENOMIC DNA]</scope>
    <source>
        <strain evidence="2 3">CBS 129021</strain>
    </source>
</reference>
<name>A0A1Y2DK81_9PEZI</name>
<dbReference type="GeneID" id="63773909"/>
<feature type="signal peptide" evidence="1">
    <location>
        <begin position="1"/>
        <end position="18"/>
    </location>
</feature>
<keyword evidence="1" id="KW-0732">Signal</keyword>